<name>A0A0E9RNW1_ANGAN</name>
<proteinExistence type="predicted"/>
<dbReference type="EMBL" id="GBXM01077813">
    <property type="protein sequence ID" value="JAH30764.1"/>
    <property type="molecule type" value="Transcribed_RNA"/>
</dbReference>
<organism evidence="1">
    <name type="scientific">Anguilla anguilla</name>
    <name type="common">European freshwater eel</name>
    <name type="synonym">Muraena anguilla</name>
    <dbReference type="NCBI Taxonomy" id="7936"/>
    <lineage>
        <taxon>Eukaryota</taxon>
        <taxon>Metazoa</taxon>
        <taxon>Chordata</taxon>
        <taxon>Craniata</taxon>
        <taxon>Vertebrata</taxon>
        <taxon>Euteleostomi</taxon>
        <taxon>Actinopterygii</taxon>
        <taxon>Neopterygii</taxon>
        <taxon>Teleostei</taxon>
        <taxon>Anguilliformes</taxon>
        <taxon>Anguillidae</taxon>
        <taxon>Anguilla</taxon>
    </lineage>
</organism>
<sequence length="34" mass="3523">MLLGKSAFSLLSCKLAANSGLRDEVCGLLGQTLI</sequence>
<accession>A0A0E9RNW1</accession>
<dbReference type="AlphaFoldDB" id="A0A0E9RNW1"/>
<protein>
    <submittedName>
        <fullName evidence="1">Uncharacterized protein</fullName>
    </submittedName>
</protein>
<reference evidence="1" key="1">
    <citation type="submission" date="2014-11" db="EMBL/GenBank/DDBJ databases">
        <authorList>
            <person name="Amaro Gonzalez C."/>
        </authorList>
    </citation>
    <scope>NUCLEOTIDE SEQUENCE</scope>
</reference>
<reference evidence="1" key="2">
    <citation type="journal article" date="2015" name="Fish Shellfish Immunol.">
        <title>Early steps in the European eel (Anguilla anguilla)-Vibrio vulnificus interaction in the gills: Role of the RtxA13 toxin.</title>
        <authorList>
            <person name="Callol A."/>
            <person name="Pajuelo D."/>
            <person name="Ebbesson L."/>
            <person name="Teles M."/>
            <person name="MacKenzie S."/>
            <person name="Amaro C."/>
        </authorList>
    </citation>
    <scope>NUCLEOTIDE SEQUENCE</scope>
</reference>
<evidence type="ECO:0000313" key="1">
    <source>
        <dbReference type="EMBL" id="JAH30764.1"/>
    </source>
</evidence>